<dbReference type="Pfam" id="PF03401">
    <property type="entry name" value="TctC"/>
    <property type="match status" value="1"/>
</dbReference>
<keyword evidence="4" id="KW-1185">Reference proteome</keyword>
<dbReference type="CDD" id="cd07012">
    <property type="entry name" value="PBP2_Bug_TTT"/>
    <property type="match status" value="1"/>
</dbReference>
<organism evidence="3 4">
    <name type="scientific">Polaromonas jejuensis</name>
    <dbReference type="NCBI Taxonomy" id="457502"/>
    <lineage>
        <taxon>Bacteria</taxon>
        <taxon>Pseudomonadati</taxon>
        <taxon>Pseudomonadota</taxon>
        <taxon>Betaproteobacteria</taxon>
        <taxon>Burkholderiales</taxon>
        <taxon>Comamonadaceae</taxon>
        <taxon>Polaromonas</taxon>
    </lineage>
</organism>
<dbReference type="PANTHER" id="PTHR42928">
    <property type="entry name" value="TRICARBOXYLATE-BINDING PROTEIN"/>
    <property type="match status" value="1"/>
</dbReference>
<dbReference type="RefSeq" id="WP_084389644.1">
    <property type="nucleotide sequence ID" value="NZ_JBHSMX010000020.1"/>
</dbReference>
<accession>A0ABW0QGI9</accession>
<dbReference type="PIRSF" id="PIRSF017082">
    <property type="entry name" value="YflP"/>
    <property type="match status" value="1"/>
</dbReference>
<dbReference type="Proteomes" id="UP001596084">
    <property type="component" value="Unassembled WGS sequence"/>
</dbReference>
<reference evidence="4" key="1">
    <citation type="journal article" date="2019" name="Int. J. Syst. Evol. Microbiol.">
        <title>The Global Catalogue of Microorganisms (GCM) 10K type strain sequencing project: providing services to taxonomists for standard genome sequencing and annotation.</title>
        <authorList>
            <consortium name="The Broad Institute Genomics Platform"/>
            <consortium name="The Broad Institute Genome Sequencing Center for Infectious Disease"/>
            <person name="Wu L."/>
            <person name="Ma J."/>
        </authorList>
    </citation>
    <scope>NUCLEOTIDE SEQUENCE [LARGE SCALE GENOMIC DNA]</scope>
    <source>
        <strain evidence="4">CGMCC 4.7277</strain>
    </source>
</reference>
<comment type="caution">
    <text evidence="3">The sequence shown here is derived from an EMBL/GenBank/DDBJ whole genome shotgun (WGS) entry which is preliminary data.</text>
</comment>
<dbReference type="SUPFAM" id="SSF53850">
    <property type="entry name" value="Periplasmic binding protein-like II"/>
    <property type="match status" value="1"/>
</dbReference>
<protein>
    <submittedName>
        <fullName evidence="3">Bug family tripartite tricarboxylate transporter substrate binding protein</fullName>
    </submittedName>
</protein>
<sequence length="330" mass="35367">MHGLITRFRTLLVITFLASLVCPSFASGTPECIAPAMPGGGFDVTCELVRAGLQAVQPSLEPVRTTYMPGGVGAVTFNAVIAHRNAEPNTFVAFSGGSLFNIAQGRFGKYTERDVKWLAALGVDHGVLIVKDDSPYATLDDLVAALKRKPDGVVFGGSGTVGSQDWMKASLVARAAGVNFKKMRFVGFEGGGEANAALLGKHVDVVSGDASEALGLIKNGAKLRILVVFANHRLPGRLKDVPTSKEGGYDIEWTNIRGVYMGPKVAEADYLRWAGVFNKMLAQPAFDALREERGLQPLTKTGADLEVLVRETVNKYRELAFQSGLRIKSP</sequence>
<dbReference type="InterPro" id="IPR005064">
    <property type="entry name" value="BUG"/>
</dbReference>
<dbReference type="PANTHER" id="PTHR42928:SF3">
    <property type="entry name" value="UPF0065 PROTEIN YFLP"/>
    <property type="match status" value="1"/>
</dbReference>
<keyword evidence="2" id="KW-0732">Signal</keyword>
<proteinExistence type="inferred from homology"/>
<name>A0ABW0QGI9_9BURK</name>
<evidence type="ECO:0000256" key="1">
    <source>
        <dbReference type="ARBA" id="ARBA00006987"/>
    </source>
</evidence>
<evidence type="ECO:0000313" key="4">
    <source>
        <dbReference type="Proteomes" id="UP001596084"/>
    </source>
</evidence>
<comment type="similarity">
    <text evidence="1">Belongs to the UPF0065 (bug) family.</text>
</comment>
<dbReference type="Gene3D" id="3.40.190.150">
    <property type="entry name" value="Bordetella uptake gene, domain 1"/>
    <property type="match status" value="1"/>
</dbReference>
<feature type="signal peptide" evidence="2">
    <location>
        <begin position="1"/>
        <end position="26"/>
    </location>
</feature>
<dbReference type="EMBL" id="JBHSMX010000020">
    <property type="protein sequence ID" value="MFC5521799.1"/>
    <property type="molecule type" value="Genomic_DNA"/>
</dbReference>
<dbReference type="Gene3D" id="3.40.190.10">
    <property type="entry name" value="Periplasmic binding protein-like II"/>
    <property type="match status" value="1"/>
</dbReference>
<feature type="chain" id="PRO_5046871753" evidence="2">
    <location>
        <begin position="27"/>
        <end position="330"/>
    </location>
</feature>
<evidence type="ECO:0000256" key="2">
    <source>
        <dbReference type="SAM" id="SignalP"/>
    </source>
</evidence>
<dbReference type="InterPro" id="IPR042100">
    <property type="entry name" value="Bug_dom1"/>
</dbReference>
<gene>
    <name evidence="3" type="ORF">ACFPP7_12895</name>
</gene>
<evidence type="ECO:0000313" key="3">
    <source>
        <dbReference type="EMBL" id="MFC5521799.1"/>
    </source>
</evidence>